<dbReference type="Pfam" id="PF11819">
    <property type="entry name" value="CUPID"/>
    <property type="match status" value="1"/>
</dbReference>
<evidence type="ECO:0000256" key="2">
    <source>
        <dbReference type="ARBA" id="ARBA00022490"/>
    </source>
</evidence>
<evidence type="ECO:0000256" key="3">
    <source>
        <dbReference type="ARBA" id="ARBA00023054"/>
    </source>
</evidence>
<dbReference type="Proteomes" id="UP000437017">
    <property type="component" value="Unassembled WGS sequence"/>
</dbReference>
<proteinExistence type="predicted"/>
<gene>
    <name evidence="6" type="ORF">E2I00_011078</name>
</gene>
<comment type="caution">
    <text evidence="6">The sequence shown here is derived from an EMBL/GenBank/DDBJ whole genome shotgun (WGS) entry which is preliminary data.</text>
</comment>
<evidence type="ECO:0000259" key="5">
    <source>
        <dbReference type="Pfam" id="PF11819"/>
    </source>
</evidence>
<keyword evidence="3" id="KW-0175">Coiled coil</keyword>
<evidence type="ECO:0000256" key="4">
    <source>
        <dbReference type="SAM" id="MobiDB-lite"/>
    </source>
</evidence>
<evidence type="ECO:0000313" key="6">
    <source>
        <dbReference type="EMBL" id="KAB0388619.1"/>
    </source>
</evidence>
<feature type="domain" description="Cytohesin Ubiquitin Protein Inducing" evidence="5">
    <location>
        <begin position="2"/>
        <end position="143"/>
    </location>
</feature>
<dbReference type="EMBL" id="SGJD01015352">
    <property type="protein sequence ID" value="KAB0388619.1"/>
    <property type="molecule type" value="Genomic_DNA"/>
</dbReference>
<feature type="region of interest" description="Disordered" evidence="4">
    <location>
        <begin position="239"/>
        <end position="260"/>
    </location>
</feature>
<keyword evidence="2" id="KW-0963">Cytoplasm</keyword>
<feature type="compositionally biased region" description="Polar residues" evidence="4">
    <location>
        <begin position="245"/>
        <end position="260"/>
    </location>
</feature>
<sequence length="260" mass="28273">MEVKGQLISSPTFSASAALFGEAAPQVKSERLRGLLDRQRTLQEALSLKLQELRKVCLQEAELTGQLPPECPLEPGERPQLVRRRPPAARAYPPPHPNPAHHSLCPAKSPQELALEALEREVSVQQQIAAAARRLALAPELSAEQRRRRRQVQADALRRLHELEEQLGDVRAHLGLPGIPPPQPLPLSAGTVITAQGVCLGTRLTQLSQGEPGPVTPPMKAGRYYADFLYPPELSARLSDLTLEGEQSSGSDPQTPGTLV</sequence>
<name>A0A643BKX3_BALPH</name>
<evidence type="ECO:0000313" key="7">
    <source>
        <dbReference type="Proteomes" id="UP000437017"/>
    </source>
</evidence>
<dbReference type="AlphaFoldDB" id="A0A643BKX3"/>
<comment type="subcellular location">
    <subcellularLocation>
        <location evidence="1">Cytoplasm</location>
    </subcellularLocation>
</comment>
<keyword evidence="7" id="KW-1185">Reference proteome</keyword>
<dbReference type="InterPro" id="IPR021774">
    <property type="entry name" value="CUPID"/>
</dbReference>
<protein>
    <recommendedName>
        <fullName evidence="5">Cytohesin Ubiquitin Protein Inducing domain-containing protein</fullName>
    </recommendedName>
</protein>
<dbReference type="PANTHER" id="PTHR16093">
    <property type="entry name" value="COILED-COIL DOMAIN-CONTAINING PROTEIN 120 FAMILY MEMBER"/>
    <property type="match status" value="1"/>
</dbReference>
<dbReference type="OrthoDB" id="10063592at2759"/>
<dbReference type="PANTHER" id="PTHR16093:SF5">
    <property type="entry name" value="COILED-COIL DOMAIN-CONTAINING PROTEIN 120"/>
    <property type="match status" value="1"/>
</dbReference>
<accession>A0A643BKX3</accession>
<evidence type="ECO:0000256" key="1">
    <source>
        <dbReference type="ARBA" id="ARBA00004496"/>
    </source>
</evidence>
<organism evidence="6 7">
    <name type="scientific">Balaenoptera physalus</name>
    <name type="common">Fin whale</name>
    <name type="synonym">Balaena physalus</name>
    <dbReference type="NCBI Taxonomy" id="9770"/>
    <lineage>
        <taxon>Eukaryota</taxon>
        <taxon>Metazoa</taxon>
        <taxon>Chordata</taxon>
        <taxon>Craniata</taxon>
        <taxon>Vertebrata</taxon>
        <taxon>Euteleostomi</taxon>
        <taxon>Mammalia</taxon>
        <taxon>Eutheria</taxon>
        <taxon>Laurasiatheria</taxon>
        <taxon>Artiodactyla</taxon>
        <taxon>Whippomorpha</taxon>
        <taxon>Cetacea</taxon>
        <taxon>Mysticeti</taxon>
        <taxon>Balaenopteridae</taxon>
        <taxon>Balaenoptera</taxon>
    </lineage>
</organism>
<reference evidence="6 7" key="1">
    <citation type="journal article" date="2019" name="PLoS ONE">
        <title>Genomic analyses reveal an absence of contemporary introgressive admixture between fin whales and blue whales, despite known hybrids.</title>
        <authorList>
            <person name="Westbury M.V."/>
            <person name="Petersen B."/>
            <person name="Lorenzen E.D."/>
        </authorList>
    </citation>
    <scope>NUCLEOTIDE SEQUENCE [LARGE SCALE GENOMIC DNA]</scope>
    <source>
        <strain evidence="6">FinWhale-01</strain>
    </source>
</reference>
<dbReference type="GO" id="GO:0005737">
    <property type="term" value="C:cytoplasm"/>
    <property type="evidence" value="ECO:0007669"/>
    <property type="project" value="UniProtKB-SubCell"/>
</dbReference>
<dbReference type="InterPro" id="IPR043447">
    <property type="entry name" value="CCDC120/INAVA"/>
</dbReference>